<dbReference type="OrthoDB" id="9814116at2"/>
<evidence type="ECO:0000313" key="4">
    <source>
        <dbReference type="Proteomes" id="UP000045824"/>
    </source>
</evidence>
<accession>A0A0T9KX57</accession>
<reference evidence="3 4" key="1">
    <citation type="submission" date="2015-03" db="EMBL/GenBank/DDBJ databases">
        <authorList>
            <person name="Murphy D."/>
        </authorList>
    </citation>
    <scope>NUCLEOTIDE SEQUENCE [LARGE SCALE GENOMIC DNA]</scope>
    <source>
        <strain evidence="3 4">FCF326</strain>
    </source>
</reference>
<evidence type="ECO:0000256" key="1">
    <source>
        <dbReference type="SAM" id="MobiDB-lite"/>
    </source>
</evidence>
<sequence>MSSITNSLILIILYFIPFIIAKTRKHNKTGSIFLANLLFGWTLIGWAAALVWSVSADVAPLGEISNKDLKKHLPEIKCPFCGSMNMANTTICHACGKDQSVMAGSARLNSATKIVSYARKDPSAGISGLQGKPSKKYKSQININNN</sequence>
<dbReference type="RefSeq" id="WP_004389598.1">
    <property type="nucleotide sequence ID" value="NZ_CABHXN010000114.1"/>
</dbReference>
<name>A0A0T9KX57_YERKR</name>
<keyword evidence="2" id="KW-1133">Transmembrane helix</keyword>
<proteinExistence type="predicted"/>
<feature type="region of interest" description="Disordered" evidence="1">
    <location>
        <begin position="126"/>
        <end position="146"/>
    </location>
</feature>
<evidence type="ECO:0000313" key="3">
    <source>
        <dbReference type="EMBL" id="CNE37387.1"/>
    </source>
</evidence>
<gene>
    <name evidence="3" type="ORF">ERS008491_01112</name>
</gene>
<dbReference type="InterPro" id="IPR016410">
    <property type="entry name" value="Phage_imm"/>
</dbReference>
<dbReference type="GeneID" id="61908549"/>
<dbReference type="EMBL" id="CPYI01000003">
    <property type="protein sequence ID" value="CNE37387.1"/>
    <property type="molecule type" value="Genomic_DNA"/>
</dbReference>
<feature type="transmembrane region" description="Helical" evidence="2">
    <location>
        <begin position="6"/>
        <end position="21"/>
    </location>
</feature>
<organism evidence="3 4">
    <name type="scientific">Yersinia kristensenii</name>
    <dbReference type="NCBI Taxonomy" id="28152"/>
    <lineage>
        <taxon>Bacteria</taxon>
        <taxon>Pseudomonadati</taxon>
        <taxon>Pseudomonadota</taxon>
        <taxon>Gammaproteobacteria</taxon>
        <taxon>Enterobacterales</taxon>
        <taxon>Yersiniaceae</taxon>
        <taxon>Yersinia</taxon>
    </lineage>
</organism>
<dbReference type="Pfam" id="PF14373">
    <property type="entry name" value="Imm_superinfect"/>
    <property type="match status" value="1"/>
</dbReference>
<keyword evidence="2" id="KW-0812">Transmembrane</keyword>
<keyword evidence="2" id="KW-0472">Membrane</keyword>
<evidence type="ECO:0000256" key="2">
    <source>
        <dbReference type="SAM" id="Phobius"/>
    </source>
</evidence>
<dbReference type="AlphaFoldDB" id="A0A0T9KX57"/>
<dbReference type="Proteomes" id="UP000045824">
    <property type="component" value="Unassembled WGS sequence"/>
</dbReference>
<feature type="transmembrane region" description="Helical" evidence="2">
    <location>
        <begin position="33"/>
        <end position="54"/>
    </location>
</feature>
<protein>
    <submittedName>
        <fullName evidence="3">Uncharacterized protein</fullName>
    </submittedName>
</protein>